<gene>
    <name evidence="1" type="ORF">GL4_0945</name>
</gene>
<name>A0A0A8K0J5_9HYPH</name>
<protein>
    <recommendedName>
        <fullName evidence="3">Ribbon-helix-helix protein CopG domain-containing protein</fullName>
    </recommendedName>
</protein>
<dbReference type="Proteomes" id="UP000031643">
    <property type="component" value="Chromosome"/>
</dbReference>
<dbReference type="EMBL" id="AP014648">
    <property type="protein sequence ID" value="BAQ16405.1"/>
    <property type="molecule type" value="Genomic_DNA"/>
</dbReference>
<proteinExistence type="predicted"/>
<organism evidence="1 2">
    <name type="scientific">Methyloceanibacter caenitepidi</name>
    <dbReference type="NCBI Taxonomy" id="1384459"/>
    <lineage>
        <taxon>Bacteria</taxon>
        <taxon>Pseudomonadati</taxon>
        <taxon>Pseudomonadota</taxon>
        <taxon>Alphaproteobacteria</taxon>
        <taxon>Hyphomicrobiales</taxon>
        <taxon>Hyphomicrobiaceae</taxon>
        <taxon>Methyloceanibacter</taxon>
    </lineage>
</organism>
<evidence type="ECO:0000313" key="2">
    <source>
        <dbReference type="Proteomes" id="UP000031643"/>
    </source>
</evidence>
<reference evidence="1 2" key="1">
    <citation type="submission" date="2014-09" db="EMBL/GenBank/DDBJ databases">
        <title>Genome sequencing of Methyloceanibacter caenitepidi Gela4.</title>
        <authorList>
            <person name="Takeuchi M."/>
            <person name="Susumu S."/>
            <person name="Kamagata Y."/>
            <person name="Oshima K."/>
            <person name="Hattori M."/>
            <person name="Iwasaki W."/>
        </authorList>
    </citation>
    <scope>NUCLEOTIDE SEQUENCE [LARGE SCALE GENOMIC DNA]</scope>
    <source>
        <strain evidence="1 2">Gela4</strain>
    </source>
</reference>
<evidence type="ECO:0008006" key="3">
    <source>
        <dbReference type="Google" id="ProtNLM"/>
    </source>
</evidence>
<dbReference type="HOGENOM" id="CLU_2771120_0_0_5"/>
<dbReference type="AlphaFoldDB" id="A0A0A8K0J5"/>
<dbReference type="KEGG" id="mcg:GL4_0945"/>
<sequence>MKITAEISESLLETLKNLAEQRGVSANTVLSQAISTENFIAQNEAAGSKLLIEKPNHTLAQVTRKRVPE</sequence>
<keyword evidence="2" id="KW-1185">Reference proteome</keyword>
<evidence type="ECO:0000313" key="1">
    <source>
        <dbReference type="EMBL" id="BAQ16405.1"/>
    </source>
</evidence>
<dbReference type="STRING" id="1384459.GL4_0945"/>
<accession>A0A0A8K0J5</accession>